<dbReference type="AlphaFoldDB" id="A0A2J6RSA3"/>
<evidence type="ECO:0000313" key="3">
    <source>
        <dbReference type="Proteomes" id="UP000235786"/>
    </source>
</evidence>
<evidence type="ECO:0000256" key="1">
    <source>
        <dbReference type="ARBA" id="ARBA00023604"/>
    </source>
</evidence>
<proteinExistence type="inferred from homology"/>
<protein>
    <submittedName>
        <fullName evidence="2">GA4 desaturase</fullName>
    </submittedName>
</protein>
<dbReference type="PANTHER" id="PTHR34598">
    <property type="entry name" value="BLL6449 PROTEIN"/>
    <property type="match status" value="1"/>
</dbReference>
<reference evidence="2 3" key="1">
    <citation type="submission" date="2016-04" db="EMBL/GenBank/DDBJ databases">
        <title>A degradative enzymes factory behind the ericoid mycorrhizal symbiosis.</title>
        <authorList>
            <consortium name="DOE Joint Genome Institute"/>
            <person name="Martino E."/>
            <person name="Morin E."/>
            <person name="Grelet G."/>
            <person name="Kuo A."/>
            <person name="Kohler A."/>
            <person name="Daghino S."/>
            <person name="Barry K."/>
            <person name="Choi C."/>
            <person name="Cichocki N."/>
            <person name="Clum A."/>
            <person name="Copeland A."/>
            <person name="Hainaut M."/>
            <person name="Haridas S."/>
            <person name="Labutti K."/>
            <person name="Lindquist E."/>
            <person name="Lipzen A."/>
            <person name="Khouja H.-R."/>
            <person name="Murat C."/>
            <person name="Ohm R."/>
            <person name="Olson A."/>
            <person name="Spatafora J."/>
            <person name="Veneault-Fourrey C."/>
            <person name="Henrissat B."/>
            <person name="Grigoriev I."/>
            <person name="Martin F."/>
            <person name="Perotto S."/>
        </authorList>
    </citation>
    <scope>NUCLEOTIDE SEQUENCE [LARGE SCALE GENOMIC DNA]</scope>
    <source>
        <strain evidence="2 3">F</strain>
    </source>
</reference>
<dbReference type="OrthoDB" id="412788at2759"/>
<dbReference type="Proteomes" id="UP000235786">
    <property type="component" value="Unassembled WGS sequence"/>
</dbReference>
<keyword evidence="3" id="KW-1185">Reference proteome</keyword>
<dbReference type="PANTHER" id="PTHR34598:SF3">
    <property type="entry name" value="OXIDOREDUCTASE AN1597"/>
    <property type="match status" value="1"/>
</dbReference>
<accession>A0A2J6RSA3</accession>
<name>A0A2J6RSA3_HYAVF</name>
<organism evidence="2 3">
    <name type="scientific">Hyaloscypha variabilis (strain UAMH 11265 / GT02V1 / F)</name>
    <name type="common">Meliniomyces variabilis</name>
    <dbReference type="NCBI Taxonomy" id="1149755"/>
    <lineage>
        <taxon>Eukaryota</taxon>
        <taxon>Fungi</taxon>
        <taxon>Dikarya</taxon>
        <taxon>Ascomycota</taxon>
        <taxon>Pezizomycotina</taxon>
        <taxon>Leotiomycetes</taxon>
        <taxon>Helotiales</taxon>
        <taxon>Hyaloscyphaceae</taxon>
        <taxon>Hyaloscypha</taxon>
        <taxon>Hyaloscypha variabilis</taxon>
    </lineage>
</organism>
<comment type="similarity">
    <text evidence="1">Belongs to the asaB hydroxylase/desaturase family.</text>
</comment>
<dbReference type="InterPro" id="IPR044053">
    <property type="entry name" value="AsaB-like"/>
</dbReference>
<dbReference type="EMBL" id="KZ613944">
    <property type="protein sequence ID" value="PMD41406.1"/>
    <property type="molecule type" value="Genomic_DNA"/>
</dbReference>
<dbReference type="GO" id="GO:0016491">
    <property type="term" value="F:oxidoreductase activity"/>
    <property type="evidence" value="ECO:0007669"/>
    <property type="project" value="InterPro"/>
</dbReference>
<dbReference type="STRING" id="1149755.A0A2J6RSA3"/>
<gene>
    <name evidence="2" type="ORF">L207DRAFT_511261</name>
</gene>
<sequence length="336" mass="37557">MGSIEAPSNLTYGTFRYITKGIKPTESKHLYHLPETSEFGDVRSLPMTDIRSSLDLASDSPYKLNKQGFTARRHSTALKSPPYTHSSWNNEALLKEIYIPEIEALLLQVTGGKTVFTDSVVMRNNIHTEVDGLAREESTEEVSEFPKFVGTKFGAGGSPAPKVHLDYAPSGARTHIRRYHARVTELCSEIIEAEDRLLAKGVSPAELKDYYDGPRWAMFSVWRPLKTVRRDPIALSDCRTFPKDDYVDFNVLFPSAGGGECHKEEVFLAYGSEGHAWHWISNQQPDEVLIIQLFDSEAEKSGLGVAGGVMHSSVHIDGTEHEEARESVEVRCTVIW</sequence>
<evidence type="ECO:0000313" key="2">
    <source>
        <dbReference type="EMBL" id="PMD41406.1"/>
    </source>
</evidence>
<dbReference type="NCBIfam" id="NF041278">
    <property type="entry name" value="CmcJ_NvfI_EfuI"/>
    <property type="match status" value="1"/>
</dbReference>